<feature type="domain" description="RNA polymerase sigma factor 70 region 4 type 2" evidence="7">
    <location>
        <begin position="146"/>
        <end position="197"/>
    </location>
</feature>
<organism evidence="8 9">
    <name type="scientific">Burkholderia gladioli</name>
    <name type="common">Pseudomonas marginata</name>
    <name type="synonym">Phytomonas marginata</name>
    <dbReference type="NCBI Taxonomy" id="28095"/>
    <lineage>
        <taxon>Bacteria</taxon>
        <taxon>Pseudomonadati</taxon>
        <taxon>Pseudomonadota</taxon>
        <taxon>Betaproteobacteria</taxon>
        <taxon>Burkholderiales</taxon>
        <taxon>Burkholderiaceae</taxon>
        <taxon>Burkholderia</taxon>
    </lineage>
</organism>
<keyword evidence="2" id="KW-0805">Transcription regulation</keyword>
<evidence type="ECO:0000256" key="4">
    <source>
        <dbReference type="ARBA" id="ARBA00023163"/>
    </source>
</evidence>
<dbReference type="GO" id="GO:0006352">
    <property type="term" value="P:DNA-templated transcription initiation"/>
    <property type="evidence" value="ECO:0007669"/>
    <property type="project" value="InterPro"/>
</dbReference>
<dbReference type="InterPro" id="IPR036388">
    <property type="entry name" value="WH-like_DNA-bd_sf"/>
</dbReference>
<dbReference type="AlphaFoldDB" id="A0A2A7RZ82"/>
<comment type="similarity">
    <text evidence="1">Belongs to the sigma-70 factor family. ECF subfamily.</text>
</comment>
<dbReference type="InterPro" id="IPR039425">
    <property type="entry name" value="RNA_pol_sigma-70-like"/>
</dbReference>
<evidence type="ECO:0000313" key="9">
    <source>
        <dbReference type="Proteomes" id="UP000220629"/>
    </source>
</evidence>
<reference evidence="9" key="1">
    <citation type="submission" date="2017-09" db="EMBL/GenBank/DDBJ databases">
        <title>FDA dAtabase for Regulatory Grade micrObial Sequences (FDA-ARGOS): Supporting development and validation of Infectious Disease Dx tests.</title>
        <authorList>
            <person name="Minogue T."/>
            <person name="Wolcott M."/>
            <person name="Wasieloski L."/>
            <person name="Aguilar W."/>
            <person name="Moore D."/>
            <person name="Tallon L."/>
            <person name="Sadzewicz L."/>
            <person name="Ott S."/>
            <person name="Zhao X."/>
            <person name="Nagaraj S."/>
            <person name="Vavikolanu K."/>
            <person name="Aluvathingal J."/>
            <person name="Nadendla S."/>
            <person name="Sichtig H."/>
        </authorList>
    </citation>
    <scope>NUCLEOTIDE SEQUENCE [LARGE SCALE GENOMIC DNA]</scope>
    <source>
        <strain evidence="9">FDAARGOS_390</strain>
    </source>
</reference>
<dbReference type="Gene3D" id="1.10.1740.10">
    <property type="match status" value="1"/>
</dbReference>
<dbReference type="GO" id="GO:0003677">
    <property type="term" value="F:DNA binding"/>
    <property type="evidence" value="ECO:0007669"/>
    <property type="project" value="InterPro"/>
</dbReference>
<dbReference type="Proteomes" id="UP000220629">
    <property type="component" value="Unassembled WGS sequence"/>
</dbReference>
<comment type="caution">
    <text evidence="8">The sequence shown here is derived from an EMBL/GenBank/DDBJ whole genome shotgun (WGS) entry which is preliminary data.</text>
</comment>
<accession>A0A2A7RZ82</accession>
<dbReference type="InterPro" id="IPR013325">
    <property type="entry name" value="RNA_pol_sigma_r2"/>
</dbReference>
<dbReference type="Pfam" id="PF04542">
    <property type="entry name" value="Sigma70_r2"/>
    <property type="match status" value="1"/>
</dbReference>
<dbReference type="GO" id="GO:0016987">
    <property type="term" value="F:sigma factor activity"/>
    <property type="evidence" value="ECO:0007669"/>
    <property type="project" value="UniProtKB-KW"/>
</dbReference>
<dbReference type="InterPro" id="IPR013249">
    <property type="entry name" value="RNA_pol_sigma70_r4_t2"/>
</dbReference>
<name>A0A2A7RZ82_BURGA</name>
<dbReference type="NCBIfam" id="TIGR02937">
    <property type="entry name" value="sigma70-ECF"/>
    <property type="match status" value="1"/>
</dbReference>
<dbReference type="Pfam" id="PF08281">
    <property type="entry name" value="Sigma70_r4_2"/>
    <property type="match status" value="1"/>
</dbReference>
<protein>
    <submittedName>
        <fullName evidence="8">RNA polymerase subunit sigma-24</fullName>
    </submittedName>
</protein>
<dbReference type="InterPro" id="IPR013324">
    <property type="entry name" value="RNA_pol_sigma_r3/r4-like"/>
</dbReference>
<feature type="region of interest" description="Disordered" evidence="5">
    <location>
        <begin position="1"/>
        <end position="30"/>
    </location>
</feature>
<sequence length="204" mass="22680">MKEPSGDATRPDLADRPSAAAGQAPSSPELDKLLEQVAQGDQAAFSALYRAAAPRVFGVILRMVRDKGEAEDILQDAFMTAWRRADSFDATRGGALTWLVTLARNRAIDRIRQHREVPLGDDEPWAELADEAPTPAADAEASQERARLERCLQQLEAMQRGVVREAFYTGASYSELAERRQVPLGTMKSWIRRSLIQLKSCLER</sequence>
<evidence type="ECO:0000259" key="7">
    <source>
        <dbReference type="Pfam" id="PF08281"/>
    </source>
</evidence>
<proteinExistence type="inferred from homology"/>
<keyword evidence="4" id="KW-0804">Transcription</keyword>
<dbReference type="PANTHER" id="PTHR43133">
    <property type="entry name" value="RNA POLYMERASE ECF-TYPE SIGMA FACTO"/>
    <property type="match status" value="1"/>
</dbReference>
<feature type="domain" description="RNA polymerase sigma-70 region 2" evidence="6">
    <location>
        <begin position="48"/>
        <end position="115"/>
    </location>
</feature>
<evidence type="ECO:0000313" key="8">
    <source>
        <dbReference type="EMBL" id="PEH36586.1"/>
    </source>
</evidence>
<evidence type="ECO:0000259" key="6">
    <source>
        <dbReference type="Pfam" id="PF04542"/>
    </source>
</evidence>
<evidence type="ECO:0000256" key="5">
    <source>
        <dbReference type="SAM" id="MobiDB-lite"/>
    </source>
</evidence>
<dbReference type="SUPFAM" id="SSF88659">
    <property type="entry name" value="Sigma3 and sigma4 domains of RNA polymerase sigma factors"/>
    <property type="match status" value="1"/>
</dbReference>
<dbReference type="EMBL" id="PDDY01000004">
    <property type="protein sequence ID" value="PEH36586.1"/>
    <property type="molecule type" value="Genomic_DNA"/>
</dbReference>
<evidence type="ECO:0000256" key="2">
    <source>
        <dbReference type="ARBA" id="ARBA00023015"/>
    </source>
</evidence>
<dbReference type="PANTHER" id="PTHR43133:SF62">
    <property type="entry name" value="RNA POLYMERASE SIGMA FACTOR SIGZ"/>
    <property type="match status" value="1"/>
</dbReference>
<dbReference type="InterPro" id="IPR014284">
    <property type="entry name" value="RNA_pol_sigma-70_dom"/>
</dbReference>
<feature type="compositionally biased region" description="Low complexity" evidence="5">
    <location>
        <begin position="17"/>
        <end position="28"/>
    </location>
</feature>
<dbReference type="SUPFAM" id="SSF88946">
    <property type="entry name" value="Sigma2 domain of RNA polymerase sigma factors"/>
    <property type="match status" value="1"/>
</dbReference>
<dbReference type="RefSeq" id="WP_096749998.1">
    <property type="nucleotide sequence ID" value="NZ_CADEPO010000001.1"/>
</dbReference>
<evidence type="ECO:0000256" key="1">
    <source>
        <dbReference type="ARBA" id="ARBA00010641"/>
    </source>
</evidence>
<dbReference type="Gene3D" id="1.10.10.10">
    <property type="entry name" value="Winged helix-like DNA-binding domain superfamily/Winged helix DNA-binding domain"/>
    <property type="match status" value="1"/>
</dbReference>
<evidence type="ECO:0000256" key="3">
    <source>
        <dbReference type="ARBA" id="ARBA00023082"/>
    </source>
</evidence>
<keyword evidence="3" id="KW-0731">Sigma factor</keyword>
<dbReference type="InterPro" id="IPR007627">
    <property type="entry name" value="RNA_pol_sigma70_r2"/>
</dbReference>
<feature type="compositionally biased region" description="Basic and acidic residues" evidence="5">
    <location>
        <begin position="1"/>
        <end position="15"/>
    </location>
</feature>
<gene>
    <name evidence="8" type="ORF">CRM94_18320</name>
</gene>